<name>H1W5J1_COLHI</name>
<dbReference type="STRING" id="759273.H1W5J1"/>
<evidence type="ECO:0000313" key="2">
    <source>
        <dbReference type="EMBL" id="CCF47755.1"/>
    </source>
</evidence>
<feature type="region of interest" description="Disordered" evidence="1">
    <location>
        <begin position="1"/>
        <end position="86"/>
    </location>
</feature>
<protein>
    <submittedName>
        <fullName evidence="2">Uncharacterized protein</fullName>
    </submittedName>
</protein>
<dbReference type="HOGENOM" id="CLU_2518592_0_0_1"/>
<sequence>MPGFEGRPDGADAPKDWHEETNQLPSFYSPKTKPLDGPSDNASAAVANSEPQQLDLSNPAVASVRAEDDDAVSTTSGAQIPPPSLL</sequence>
<proteinExistence type="predicted"/>
<organism evidence="2 3">
    <name type="scientific">Colletotrichum higginsianum (strain IMI 349063)</name>
    <name type="common">Crucifer anthracnose fungus</name>
    <dbReference type="NCBI Taxonomy" id="759273"/>
    <lineage>
        <taxon>Eukaryota</taxon>
        <taxon>Fungi</taxon>
        <taxon>Dikarya</taxon>
        <taxon>Ascomycota</taxon>
        <taxon>Pezizomycotina</taxon>
        <taxon>Sordariomycetes</taxon>
        <taxon>Hypocreomycetidae</taxon>
        <taxon>Glomerellales</taxon>
        <taxon>Glomerellaceae</taxon>
        <taxon>Colletotrichum</taxon>
        <taxon>Colletotrichum destructivum species complex</taxon>
    </lineage>
</organism>
<dbReference type="Proteomes" id="UP000007174">
    <property type="component" value="Unassembled WGS sequence"/>
</dbReference>
<evidence type="ECO:0000256" key="1">
    <source>
        <dbReference type="SAM" id="MobiDB-lite"/>
    </source>
</evidence>
<dbReference type="VEuPathDB" id="FungiDB:CH63R_08589"/>
<dbReference type="EMBL" id="CACQ02010117">
    <property type="protein sequence ID" value="CCF47755.1"/>
    <property type="molecule type" value="Genomic_DNA"/>
</dbReference>
<accession>H1W5J1</accession>
<dbReference type="AlphaFoldDB" id="H1W5J1"/>
<feature type="non-terminal residue" evidence="2">
    <location>
        <position position="86"/>
    </location>
</feature>
<reference evidence="3" key="1">
    <citation type="journal article" date="2012" name="Nat. Genet.">
        <title>Lifestyle transitions in plant pathogenic Colletotrichum fungi deciphered by genome and transcriptome analyses.</title>
        <authorList>
            <person name="O'Connell R.J."/>
            <person name="Thon M.R."/>
            <person name="Hacquard S."/>
            <person name="Amyotte S.G."/>
            <person name="Kleemann J."/>
            <person name="Torres M.F."/>
            <person name="Damm U."/>
            <person name="Buiate E.A."/>
            <person name="Epstein L."/>
            <person name="Alkan N."/>
            <person name="Altmueller J."/>
            <person name="Alvarado-Balderrama L."/>
            <person name="Bauser C.A."/>
            <person name="Becker C."/>
            <person name="Birren B.W."/>
            <person name="Chen Z."/>
            <person name="Choi J."/>
            <person name="Crouch J.A."/>
            <person name="Duvick J.P."/>
            <person name="Farman M.A."/>
            <person name="Gan P."/>
            <person name="Heiman D."/>
            <person name="Henrissat B."/>
            <person name="Howard R.J."/>
            <person name="Kabbage M."/>
            <person name="Koch C."/>
            <person name="Kracher B."/>
            <person name="Kubo Y."/>
            <person name="Law A.D."/>
            <person name="Lebrun M.-H."/>
            <person name="Lee Y.-H."/>
            <person name="Miyara I."/>
            <person name="Moore N."/>
            <person name="Neumann U."/>
            <person name="Nordstroem K."/>
            <person name="Panaccione D.G."/>
            <person name="Panstruga R."/>
            <person name="Place M."/>
            <person name="Proctor R.H."/>
            <person name="Prusky D."/>
            <person name="Rech G."/>
            <person name="Reinhardt R."/>
            <person name="Rollins J.A."/>
            <person name="Rounsley S."/>
            <person name="Schardl C.L."/>
            <person name="Schwartz D.C."/>
            <person name="Shenoy N."/>
            <person name="Shirasu K."/>
            <person name="Sikhakolli U.R."/>
            <person name="Stueber K."/>
            <person name="Sukno S.A."/>
            <person name="Sweigard J.A."/>
            <person name="Takano Y."/>
            <person name="Takahara H."/>
            <person name="Trail F."/>
            <person name="van der Does H.C."/>
            <person name="Voll L.M."/>
            <person name="Will I."/>
            <person name="Young S."/>
            <person name="Zeng Q."/>
            <person name="Zhang J."/>
            <person name="Zhou S."/>
            <person name="Dickman M.B."/>
            <person name="Schulze-Lefert P."/>
            <person name="Ver Loren van Themaat E."/>
            <person name="Ma L.-J."/>
            <person name="Vaillancourt L.J."/>
        </authorList>
    </citation>
    <scope>NUCLEOTIDE SEQUENCE [LARGE SCALE GENOMIC DNA]</scope>
    <source>
        <strain evidence="3">IMI 349063</strain>
    </source>
</reference>
<feature type="compositionally biased region" description="Basic and acidic residues" evidence="1">
    <location>
        <begin position="1"/>
        <end position="21"/>
    </location>
</feature>
<evidence type="ECO:0000313" key="3">
    <source>
        <dbReference type="Proteomes" id="UP000007174"/>
    </source>
</evidence>
<gene>
    <name evidence="2" type="ORF">CH063_16016</name>
</gene>